<feature type="domain" description="Thiamine pyrophosphate enzyme N-terminal TPP-binding" evidence="6">
    <location>
        <begin position="1"/>
        <end position="116"/>
    </location>
</feature>
<dbReference type="InterPro" id="IPR029061">
    <property type="entry name" value="THDP-binding"/>
</dbReference>
<reference evidence="7" key="1">
    <citation type="submission" date="2021-10" db="EMBL/GenBank/DDBJ databases">
        <authorList>
            <person name="Criscuolo A."/>
        </authorList>
    </citation>
    <scope>NUCLEOTIDE SEQUENCE</scope>
    <source>
        <strain evidence="7">CIP111885</strain>
    </source>
</reference>
<dbReference type="PROSITE" id="PS00187">
    <property type="entry name" value="TPP_ENZYMES"/>
    <property type="match status" value="1"/>
</dbReference>
<evidence type="ECO:0000256" key="3">
    <source>
        <dbReference type="RuleBase" id="RU362132"/>
    </source>
</evidence>
<evidence type="ECO:0000259" key="6">
    <source>
        <dbReference type="Pfam" id="PF02776"/>
    </source>
</evidence>
<dbReference type="EC" id="2.2.1.6" evidence="7"/>
<feature type="domain" description="Thiamine pyrophosphate enzyme TPP-binding" evidence="5">
    <location>
        <begin position="378"/>
        <end position="525"/>
    </location>
</feature>
<dbReference type="InterPro" id="IPR012001">
    <property type="entry name" value="Thiamin_PyroP_enz_TPP-bd_dom"/>
</dbReference>
<dbReference type="GO" id="GO:0009097">
    <property type="term" value="P:isoleucine biosynthetic process"/>
    <property type="evidence" value="ECO:0007669"/>
    <property type="project" value="TreeGrafter"/>
</dbReference>
<name>A0A9C7LCU0_9BACI</name>
<dbReference type="AlphaFoldDB" id="A0A9C7LCU0"/>
<gene>
    <name evidence="7" type="primary">alsS</name>
    <name evidence="7" type="ORF">NEOCIP111885_04202</name>
</gene>
<feature type="domain" description="Thiamine pyrophosphate enzyme central" evidence="4">
    <location>
        <begin position="187"/>
        <end position="320"/>
    </location>
</feature>
<keyword evidence="8" id="KW-1185">Reference proteome</keyword>
<dbReference type="GO" id="GO:0009099">
    <property type="term" value="P:L-valine biosynthetic process"/>
    <property type="evidence" value="ECO:0007669"/>
    <property type="project" value="TreeGrafter"/>
</dbReference>
<sequence>MKATDLLVQCLEKEGVEYVFGIMGKETLDLMDSLSKSDKIQFVNVRHEQGAAFMADVYGRLTKKVGVCLATLGPGATNLLTGIASANLDHSPVVAITGQAGFERQHPESHQYLDIVKIFEPATKWSVQIKESQSIAKIIRKAFRVAAMEKPGAVLIELPENLAAQMISNQPLPVVPIPKSEPIGQAIEEALTLIAQSQKPLIIVGNGVIRQDAVADLHAFVEKLQSPVIHSFMAKGVLPKNHPLNFFTFGFSKKDEVLPLIEESDLLIVVGFDFIEQLPKEWNKKARSILHIDALPAEMDEYYPVKVELVGDISQTFKTLNKQAIPTKSWFPIGNLKNQIKQAYQIDSDLKQNQMMTIENILKVIEKTSTEDTIVISDVGSHKLSIARTYQPKQANRLIISNGLASMGIALPGAIGAQLACPAAPVICITGDGGALMNISELETAKRLGIAFTIIILNNSTLKLEEQMMIERFGNSFGAAFGNPDFVQLARSFGIKGVRTSQLAEFEETLMEALTQNTEVTLIDVQMNIDSHR</sequence>
<proteinExistence type="inferred from homology"/>
<dbReference type="GO" id="GO:0003984">
    <property type="term" value="F:acetolactate synthase activity"/>
    <property type="evidence" value="ECO:0007669"/>
    <property type="project" value="UniProtKB-EC"/>
</dbReference>
<dbReference type="FunFam" id="3.40.50.970:FF:000007">
    <property type="entry name" value="Acetolactate synthase"/>
    <property type="match status" value="1"/>
</dbReference>
<dbReference type="InterPro" id="IPR000399">
    <property type="entry name" value="TPP-bd_CS"/>
</dbReference>
<dbReference type="InterPro" id="IPR012000">
    <property type="entry name" value="Thiamin_PyroP_enz_cen_dom"/>
</dbReference>
<evidence type="ECO:0000259" key="5">
    <source>
        <dbReference type="Pfam" id="PF02775"/>
    </source>
</evidence>
<organism evidence="7 8">
    <name type="scientific">Pseudoneobacillus rhizosphaerae</name>
    <dbReference type="NCBI Taxonomy" id="2880968"/>
    <lineage>
        <taxon>Bacteria</taxon>
        <taxon>Bacillati</taxon>
        <taxon>Bacillota</taxon>
        <taxon>Bacilli</taxon>
        <taxon>Bacillales</taxon>
        <taxon>Bacillaceae</taxon>
        <taxon>Pseudoneobacillus</taxon>
    </lineage>
</organism>
<dbReference type="SUPFAM" id="SSF52518">
    <property type="entry name" value="Thiamin diphosphate-binding fold (THDP-binding)"/>
    <property type="match status" value="2"/>
</dbReference>
<dbReference type="GO" id="GO:0000287">
    <property type="term" value="F:magnesium ion binding"/>
    <property type="evidence" value="ECO:0007669"/>
    <property type="project" value="InterPro"/>
</dbReference>
<dbReference type="Pfam" id="PF00205">
    <property type="entry name" value="TPP_enzyme_M"/>
    <property type="match status" value="1"/>
</dbReference>
<dbReference type="NCBIfam" id="NF006187">
    <property type="entry name" value="PRK08322.1"/>
    <property type="match status" value="1"/>
</dbReference>
<comment type="caution">
    <text evidence="7">The sequence shown here is derived from an EMBL/GenBank/DDBJ whole genome shotgun (WGS) entry which is preliminary data.</text>
</comment>
<keyword evidence="2 3" id="KW-0786">Thiamine pyrophosphate</keyword>
<dbReference type="Proteomes" id="UP000789845">
    <property type="component" value="Unassembled WGS sequence"/>
</dbReference>
<evidence type="ECO:0000259" key="4">
    <source>
        <dbReference type="Pfam" id="PF00205"/>
    </source>
</evidence>
<evidence type="ECO:0000313" key="7">
    <source>
        <dbReference type="EMBL" id="CAG9610428.1"/>
    </source>
</evidence>
<dbReference type="CDD" id="cd07035">
    <property type="entry name" value="TPP_PYR_POX_like"/>
    <property type="match status" value="1"/>
</dbReference>
<dbReference type="GO" id="GO:0030976">
    <property type="term" value="F:thiamine pyrophosphate binding"/>
    <property type="evidence" value="ECO:0007669"/>
    <property type="project" value="InterPro"/>
</dbReference>
<dbReference type="Gene3D" id="3.40.50.970">
    <property type="match status" value="2"/>
</dbReference>
<comment type="similarity">
    <text evidence="1 3">Belongs to the TPP enzyme family.</text>
</comment>
<dbReference type="PANTHER" id="PTHR18968">
    <property type="entry name" value="THIAMINE PYROPHOSPHATE ENZYMES"/>
    <property type="match status" value="1"/>
</dbReference>
<dbReference type="GO" id="GO:0050660">
    <property type="term" value="F:flavin adenine dinucleotide binding"/>
    <property type="evidence" value="ECO:0007669"/>
    <property type="project" value="TreeGrafter"/>
</dbReference>
<dbReference type="InterPro" id="IPR011766">
    <property type="entry name" value="TPP_enzyme_TPP-bd"/>
</dbReference>
<evidence type="ECO:0000313" key="8">
    <source>
        <dbReference type="Proteomes" id="UP000789845"/>
    </source>
</evidence>
<dbReference type="GO" id="GO:0005948">
    <property type="term" value="C:acetolactate synthase complex"/>
    <property type="evidence" value="ECO:0007669"/>
    <property type="project" value="TreeGrafter"/>
</dbReference>
<evidence type="ECO:0000256" key="1">
    <source>
        <dbReference type="ARBA" id="ARBA00007812"/>
    </source>
</evidence>
<accession>A0A9C7LCU0</accession>
<dbReference type="Pfam" id="PF02776">
    <property type="entry name" value="TPP_enzyme_N"/>
    <property type="match status" value="1"/>
</dbReference>
<evidence type="ECO:0000256" key="2">
    <source>
        <dbReference type="ARBA" id="ARBA00023052"/>
    </source>
</evidence>
<dbReference type="SUPFAM" id="SSF52467">
    <property type="entry name" value="DHS-like NAD/FAD-binding domain"/>
    <property type="match status" value="1"/>
</dbReference>
<dbReference type="Gene3D" id="3.40.50.1220">
    <property type="entry name" value="TPP-binding domain"/>
    <property type="match status" value="1"/>
</dbReference>
<protein>
    <submittedName>
        <fullName evidence="7">Acetolactate synthase</fullName>
        <ecNumber evidence="7">2.2.1.6</ecNumber>
    </submittedName>
</protein>
<dbReference type="EMBL" id="CAKJTG010000036">
    <property type="protein sequence ID" value="CAG9610428.1"/>
    <property type="molecule type" value="Genomic_DNA"/>
</dbReference>
<dbReference type="InterPro" id="IPR045229">
    <property type="entry name" value="TPP_enz"/>
</dbReference>
<dbReference type="Pfam" id="PF02775">
    <property type="entry name" value="TPP_enzyme_C"/>
    <property type="match status" value="1"/>
</dbReference>
<keyword evidence="7" id="KW-0808">Transferase</keyword>
<dbReference type="InterPro" id="IPR029035">
    <property type="entry name" value="DHS-like_NAD/FAD-binding_dom"/>
</dbReference>
<dbReference type="PANTHER" id="PTHR18968:SF129">
    <property type="entry name" value="ACETOLACTATE SYNTHASE"/>
    <property type="match status" value="1"/>
</dbReference>
<dbReference type="RefSeq" id="WP_230498794.1">
    <property type="nucleotide sequence ID" value="NZ_CAKJTG010000036.1"/>
</dbReference>